<dbReference type="CDD" id="cd13659">
    <property type="entry name" value="PBP2_PotF"/>
    <property type="match status" value="1"/>
</dbReference>
<comment type="caution">
    <text evidence="7">The sequence shown here is derived from an EMBL/GenBank/DDBJ whole genome shotgun (WGS) entry which is preliminary data.</text>
</comment>
<keyword evidence="4 5" id="KW-0574">Periplasm</keyword>
<feature type="chain" id="PRO_5013619097" description="Putrescine-binding periplasmic protein" evidence="6">
    <location>
        <begin position="26"/>
        <end position="368"/>
    </location>
</feature>
<keyword evidence="8" id="KW-1185">Reference proteome</keyword>
<dbReference type="AlphaFoldDB" id="A0A2G1UQB7"/>
<comment type="function">
    <text evidence="5">Required for the activity of the bacterial periplasmic transport system of putrescine.</text>
</comment>
<name>A0A2G1UQB7_9GAMM</name>
<keyword evidence="2 5" id="KW-0813">Transport</keyword>
<comment type="similarity">
    <text evidence="5">Belongs to the bacterial solute-binding protein PotD/PotF family.</text>
</comment>
<dbReference type="Gene3D" id="3.40.190.10">
    <property type="entry name" value="Periplasmic binding protein-like II"/>
    <property type="match status" value="2"/>
</dbReference>
<evidence type="ECO:0000256" key="3">
    <source>
        <dbReference type="ARBA" id="ARBA00022729"/>
    </source>
</evidence>
<accession>A0A2G1UQB7</accession>
<dbReference type="GO" id="GO:0042597">
    <property type="term" value="C:periplasmic space"/>
    <property type="evidence" value="ECO:0007669"/>
    <property type="project" value="UniProtKB-SubCell"/>
</dbReference>
<dbReference type="EMBL" id="NTFH01000003">
    <property type="protein sequence ID" value="PHQ16701.1"/>
    <property type="molecule type" value="Genomic_DNA"/>
</dbReference>
<keyword evidence="3 6" id="KW-0732">Signal</keyword>
<evidence type="ECO:0000256" key="4">
    <source>
        <dbReference type="ARBA" id="ARBA00022764"/>
    </source>
</evidence>
<dbReference type="PIRSF" id="PIRSF019574">
    <property type="entry name" value="Periplasmic_polyamine_BP"/>
    <property type="match status" value="1"/>
</dbReference>
<proteinExistence type="inferred from homology"/>
<dbReference type="GO" id="GO:0019808">
    <property type="term" value="F:polyamine binding"/>
    <property type="evidence" value="ECO:0007669"/>
    <property type="project" value="InterPro"/>
</dbReference>
<dbReference type="SUPFAM" id="SSF53850">
    <property type="entry name" value="Periplasmic binding protein-like II"/>
    <property type="match status" value="1"/>
</dbReference>
<dbReference type="InterPro" id="IPR001188">
    <property type="entry name" value="Sperm_putr-bd"/>
</dbReference>
<comment type="subcellular location">
    <subcellularLocation>
        <location evidence="1 5">Periplasm</location>
    </subcellularLocation>
</comment>
<evidence type="ECO:0000313" key="7">
    <source>
        <dbReference type="EMBL" id="PHQ16701.1"/>
    </source>
</evidence>
<dbReference type="PANTHER" id="PTHR30222">
    <property type="entry name" value="SPERMIDINE/PUTRESCINE-BINDING PERIPLASMIC PROTEIN"/>
    <property type="match status" value="1"/>
</dbReference>
<dbReference type="GO" id="GO:0015846">
    <property type="term" value="P:polyamine transport"/>
    <property type="evidence" value="ECO:0007669"/>
    <property type="project" value="InterPro"/>
</dbReference>
<dbReference type="Proteomes" id="UP000231409">
    <property type="component" value="Unassembled WGS sequence"/>
</dbReference>
<dbReference type="InterPro" id="IPR006059">
    <property type="entry name" value="SBP"/>
</dbReference>
<reference evidence="7 8" key="1">
    <citation type="submission" date="2017-09" db="EMBL/GenBank/DDBJ databases">
        <title>The draft genome sequences of Marinobacter sp. PWS21.</title>
        <authorList>
            <person name="Cao J."/>
        </authorList>
    </citation>
    <scope>NUCLEOTIDE SEQUENCE [LARGE SCALE GENOMIC DNA]</scope>
    <source>
        <strain evidence="7 8">PWS21</strain>
    </source>
</reference>
<organism evidence="7 8">
    <name type="scientific">Marinobacter profundi</name>
    <dbReference type="NCBI Taxonomy" id="2666256"/>
    <lineage>
        <taxon>Bacteria</taxon>
        <taxon>Pseudomonadati</taxon>
        <taxon>Pseudomonadota</taxon>
        <taxon>Gammaproteobacteria</taxon>
        <taxon>Pseudomonadales</taxon>
        <taxon>Marinobacteraceae</taxon>
        <taxon>Marinobacter</taxon>
    </lineage>
</organism>
<evidence type="ECO:0000313" key="8">
    <source>
        <dbReference type="Proteomes" id="UP000231409"/>
    </source>
</evidence>
<evidence type="ECO:0000256" key="6">
    <source>
        <dbReference type="SAM" id="SignalP"/>
    </source>
</evidence>
<dbReference type="RefSeq" id="WP_099612953.1">
    <property type="nucleotide sequence ID" value="NZ_KZ319367.1"/>
</dbReference>
<dbReference type="PRINTS" id="PR00909">
    <property type="entry name" value="SPERMDNBNDNG"/>
</dbReference>
<gene>
    <name evidence="7" type="ORF">CLH61_01610</name>
</gene>
<dbReference type="Pfam" id="PF13416">
    <property type="entry name" value="SBP_bac_8"/>
    <property type="match status" value="1"/>
</dbReference>
<evidence type="ECO:0000256" key="1">
    <source>
        <dbReference type="ARBA" id="ARBA00004418"/>
    </source>
</evidence>
<feature type="signal peptide" evidence="6">
    <location>
        <begin position="1"/>
        <end position="25"/>
    </location>
</feature>
<protein>
    <recommendedName>
        <fullName evidence="5">Putrescine-binding periplasmic protein</fullName>
    </recommendedName>
</protein>
<sequence>MLKLCKPAALAAAIAVSMGASSAFAAEEVRVYNWSDYIAEDTLAKFTEETGIKVIYDVYDSNEVLEAALLSGRSGYDLVVPSNHYVAKQISAKAFVALDHSKLPNMVNLHPDLMANLEAVDPGSQFSIPYLWGTNGYGYNEGRISEILGDGAPTDSWALVFDPAVTARLAEAGCGISMLDSGEEMLRAAMAYAGLDPNSNEPADIARGGEVIKAVRPHITYFHSSRYIADLANGDLCVAAGYSGDILQAAARAEEAGNGNVIRYTIPKEGAVLWFDMMTIPAGAPNVENAHKLINFLLKPDIIADVTNYVWYANPNQAANEFVDAEILNDTSIYPTDDVMKKLYVMEGRPQATQRLVTRTWTSVKSGR</sequence>
<evidence type="ECO:0000256" key="2">
    <source>
        <dbReference type="ARBA" id="ARBA00022448"/>
    </source>
</evidence>
<evidence type="ECO:0000256" key="5">
    <source>
        <dbReference type="PIRNR" id="PIRNR019574"/>
    </source>
</evidence>
<dbReference type="PANTHER" id="PTHR30222:SF12">
    <property type="entry name" value="NORSPERMIDINE SENSOR"/>
    <property type="match status" value="1"/>
</dbReference>